<dbReference type="GO" id="GO:0004252">
    <property type="term" value="F:serine-type endopeptidase activity"/>
    <property type="evidence" value="ECO:0007669"/>
    <property type="project" value="InterPro"/>
</dbReference>
<dbReference type="PROSITE" id="PS00761">
    <property type="entry name" value="SPASE_I_3"/>
    <property type="match status" value="1"/>
</dbReference>
<keyword evidence="6" id="KW-0645">Protease</keyword>
<feature type="domain" description="Peptidase S26" evidence="7">
    <location>
        <begin position="29"/>
        <end position="190"/>
    </location>
</feature>
<evidence type="ECO:0000256" key="1">
    <source>
        <dbReference type="ARBA" id="ARBA00000677"/>
    </source>
</evidence>
<dbReference type="InterPro" id="IPR019758">
    <property type="entry name" value="Pept_S26A_signal_pept_1_CS"/>
</dbReference>
<keyword evidence="6" id="KW-1133">Transmembrane helix</keyword>
<feature type="active site" evidence="5">
    <location>
        <position position="102"/>
    </location>
</feature>
<dbReference type="GO" id="GO:0016020">
    <property type="term" value="C:membrane"/>
    <property type="evidence" value="ECO:0007669"/>
    <property type="project" value="UniProtKB-SubCell"/>
</dbReference>
<dbReference type="EC" id="3.4.21.89" evidence="3 6"/>
<feature type="transmembrane region" description="Helical" evidence="6">
    <location>
        <begin position="21"/>
        <end position="49"/>
    </location>
</feature>
<comment type="subcellular location">
    <subcellularLocation>
        <location evidence="6">Membrane</location>
        <topology evidence="6">Single-pass type II membrane protein</topology>
    </subcellularLocation>
</comment>
<dbReference type="PANTHER" id="PTHR43390">
    <property type="entry name" value="SIGNAL PEPTIDASE I"/>
    <property type="match status" value="1"/>
</dbReference>
<dbReference type="AlphaFoldDB" id="A0A1F5NSK5"/>
<evidence type="ECO:0000256" key="4">
    <source>
        <dbReference type="ARBA" id="ARBA00022801"/>
    </source>
</evidence>
<dbReference type="PROSITE" id="PS00760">
    <property type="entry name" value="SPASE_I_2"/>
    <property type="match status" value="1"/>
</dbReference>
<sequence length="207" mass="23750">MDEQRNQIENQPSRKGFFAGMISPLLFIWDFLKIVLIAVVIIIPIRYFVFQPFIVSGASMEPNFHNGQYLIIDELSYYLSEPKRGQVVVMRYPRDRQQYFIKRVIGLPGEKIEIDSGHVLINGQALTEFYLESQNLTFPHSEGVVSTKKSLTLGANQYFMMGDNRGASSDSRDWGPLDRKDMVGKVLLRVLPVNQLQIFLQAPEYSL</sequence>
<evidence type="ECO:0000256" key="3">
    <source>
        <dbReference type="ARBA" id="ARBA00013208"/>
    </source>
</evidence>
<keyword evidence="6" id="KW-0472">Membrane</keyword>
<dbReference type="Gene3D" id="2.10.109.10">
    <property type="entry name" value="Umud Fragment, subunit A"/>
    <property type="match status" value="1"/>
</dbReference>
<dbReference type="PANTHER" id="PTHR43390:SF1">
    <property type="entry name" value="CHLOROPLAST PROCESSING PEPTIDASE"/>
    <property type="match status" value="1"/>
</dbReference>
<proteinExistence type="inferred from homology"/>
<evidence type="ECO:0000256" key="6">
    <source>
        <dbReference type="RuleBase" id="RU362042"/>
    </source>
</evidence>
<dbReference type="InterPro" id="IPR036286">
    <property type="entry name" value="LexA/Signal_pep-like_sf"/>
</dbReference>
<evidence type="ECO:0000313" key="9">
    <source>
        <dbReference type="Proteomes" id="UP000176233"/>
    </source>
</evidence>
<accession>A0A1F5NSK5</accession>
<comment type="catalytic activity">
    <reaction evidence="1 6">
        <text>Cleavage of hydrophobic, N-terminal signal or leader sequences from secreted and periplasmic proteins.</text>
        <dbReference type="EC" id="3.4.21.89"/>
    </reaction>
</comment>
<dbReference type="CDD" id="cd06530">
    <property type="entry name" value="S26_SPase_I"/>
    <property type="match status" value="1"/>
</dbReference>
<evidence type="ECO:0000256" key="5">
    <source>
        <dbReference type="PIRSR" id="PIRSR600223-1"/>
    </source>
</evidence>
<gene>
    <name evidence="8" type="ORF">A2660_01950</name>
</gene>
<name>A0A1F5NSK5_9BACT</name>
<dbReference type="SUPFAM" id="SSF51306">
    <property type="entry name" value="LexA/Signal peptidase"/>
    <property type="match status" value="1"/>
</dbReference>
<protein>
    <recommendedName>
        <fullName evidence="3 6">Signal peptidase I</fullName>
        <ecNumber evidence="3 6">3.4.21.89</ecNumber>
    </recommendedName>
</protein>
<dbReference type="InterPro" id="IPR019757">
    <property type="entry name" value="Pept_S26A_signal_pept_1_Lys-AS"/>
</dbReference>
<comment type="similarity">
    <text evidence="2 6">Belongs to the peptidase S26 family.</text>
</comment>
<feature type="active site" evidence="5">
    <location>
        <position position="59"/>
    </location>
</feature>
<dbReference type="Proteomes" id="UP000176233">
    <property type="component" value="Unassembled WGS sequence"/>
</dbReference>
<dbReference type="InterPro" id="IPR019533">
    <property type="entry name" value="Peptidase_S26"/>
</dbReference>
<reference evidence="8 9" key="1">
    <citation type="journal article" date="2016" name="Nat. Commun.">
        <title>Thousands of microbial genomes shed light on interconnected biogeochemical processes in an aquifer system.</title>
        <authorList>
            <person name="Anantharaman K."/>
            <person name="Brown C.T."/>
            <person name="Hug L.A."/>
            <person name="Sharon I."/>
            <person name="Castelle C.J."/>
            <person name="Probst A.J."/>
            <person name="Thomas B.C."/>
            <person name="Singh A."/>
            <person name="Wilkins M.J."/>
            <person name="Karaoz U."/>
            <person name="Brodie E.L."/>
            <person name="Williams K.H."/>
            <person name="Hubbard S.S."/>
            <person name="Banfield J.F."/>
        </authorList>
    </citation>
    <scope>NUCLEOTIDE SEQUENCE [LARGE SCALE GENOMIC DNA]</scope>
</reference>
<dbReference type="GO" id="GO:0009003">
    <property type="term" value="F:signal peptidase activity"/>
    <property type="evidence" value="ECO:0007669"/>
    <property type="project" value="UniProtKB-EC"/>
</dbReference>
<dbReference type="Pfam" id="PF10502">
    <property type="entry name" value="Peptidase_S26"/>
    <property type="match status" value="1"/>
</dbReference>
<dbReference type="InterPro" id="IPR000223">
    <property type="entry name" value="Pept_S26A_signal_pept_1"/>
</dbReference>
<evidence type="ECO:0000259" key="7">
    <source>
        <dbReference type="Pfam" id="PF10502"/>
    </source>
</evidence>
<dbReference type="GO" id="GO:0006465">
    <property type="term" value="P:signal peptide processing"/>
    <property type="evidence" value="ECO:0007669"/>
    <property type="project" value="InterPro"/>
</dbReference>
<evidence type="ECO:0000313" key="8">
    <source>
        <dbReference type="EMBL" id="OGE80618.1"/>
    </source>
</evidence>
<keyword evidence="4 6" id="KW-0378">Hydrolase</keyword>
<organism evidence="8 9">
    <name type="scientific">Candidatus Doudnabacteria bacterium RIFCSPHIGHO2_01_FULL_45_18</name>
    <dbReference type="NCBI Taxonomy" id="1817823"/>
    <lineage>
        <taxon>Bacteria</taxon>
        <taxon>Candidatus Doudnaibacteriota</taxon>
    </lineage>
</organism>
<keyword evidence="6" id="KW-0812">Transmembrane</keyword>
<dbReference type="NCBIfam" id="TIGR02227">
    <property type="entry name" value="sigpep_I_bact"/>
    <property type="match status" value="1"/>
</dbReference>
<dbReference type="PRINTS" id="PR00727">
    <property type="entry name" value="LEADERPTASE"/>
</dbReference>
<comment type="caution">
    <text evidence="8">The sequence shown here is derived from an EMBL/GenBank/DDBJ whole genome shotgun (WGS) entry which is preliminary data.</text>
</comment>
<evidence type="ECO:0000256" key="2">
    <source>
        <dbReference type="ARBA" id="ARBA00009370"/>
    </source>
</evidence>
<dbReference type="EMBL" id="MFEJ01000004">
    <property type="protein sequence ID" value="OGE80618.1"/>
    <property type="molecule type" value="Genomic_DNA"/>
</dbReference>